<keyword evidence="6" id="KW-1185">Reference proteome</keyword>
<evidence type="ECO:0000313" key="6">
    <source>
        <dbReference type="Proteomes" id="UP000069940"/>
    </source>
</evidence>
<dbReference type="PANTHER" id="PTHR24198">
    <property type="entry name" value="ANKYRIN REPEAT AND PROTEIN KINASE DOMAIN-CONTAINING PROTEIN"/>
    <property type="match status" value="1"/>
</dbReference>
<feature type="region of interest" description="Disordered" evidence="4">
    <location>
        <begin position="32"/>
        <end position="51"/>
    </location>
</feature>
<dbReference type="SUPFAM" id="SSF48403">
    <property type="entry name" value="Ankyrin repeat"/>
    <property type="match status" value="1"/>
</dbReference>
<feature type="repeat" description="ANK" evidence="3">
    <location>
        <begin position="163"/>
        <end position="197"/>
    </location>
</feature>
<evidence type="ECO:0000256" key="3">
    <source>
        <dbReference type="PROSITE-ProRule" id="PRU00023"/>
    </source>
</evidence>
<proteinExistence type="predicted"/>
<dbReference type="RefSeq" id="XP_062706857.1">
    <property type="nucleotide sequence ID" value="XM_062850873.1"/>
</dbReference>
<dbReference type="InterPro" id="IPR002110">
    <property type="entry name" value="Ankyrin_rpt"/>
</dbReference>
<dbReference type="PANTHER" id="PTHR24198:SF165">
    <property type="entry name" value="ANKYRIN REPEAT-CONTAINING PROTEIN-RELATED"/>
    <property type="match status" value="1"/>
</dbReference>
<dbReference type="Pfam" id="PF12796">
    <property type="entry name" value="Ank_2"/>
    <property type="match status" value="1"/>
</dbReference>
<dbReference type="GeneID" id="134287841"/>
<keyword evidence="1" id="KW-0677">Repeat</keyword>
<dbReference type="PROSITE" id="PS50088">
    <property type="entry name" value="ANK_REPEAT"/>
    <property type="match status" value="3"/>
</dbReference>
<feature type="repeat" description="ANK" evidence="3">
    <location>
        <begin position="97"/>
        <end position="129"/>
    </location>
</feature>
<feature type="compositionally biased region" description="Basic and acidic residues" evidence="4">
    <location>
        <begin position="8"/>
        <end position="25"/>
    </location>
</feature>
<evidence type="ECO:0000313" key="5">
    <source>
        <dbReference type="EnsemblMetazoa" id="AALFPA23_022375.P33240"/>
    </source>
</evidence>
<feature type="region of interest" description="Disordered" evidence="4">
    <location>
        <begin position="1"/>
        <end position="26"/>
    </location>
</feature>
<dbReference type="SMART" id="SM00248">
    <property type="entry name" value="ANK"/>
    <property type="match status" value="3"/>
</dbReference>
<dbReference type="PROSITE" id="PS50297">
    <property type="entry name" value="ANK_REP_REGION"/>
    <property type="match status" value="2"/>
</dbReference>
<accession>A0ABM1ZX12</accession>
<organism evidence="5 6">
    <name type="scientific">Aedes albopictus</name>
    <name type="common">Asian tiger mosquito</name>
    <name type="synonym">Stegomyia albopicta</name>
    <dbReference type="NCBI Taxonomy" id="7160"/>
    <lineage>
        <taxon>Eukaryota</taxon>
        <taxon>Metazoa</taxon>
        <taxon>Ecdysozoa</taxon>
        <taxon>Arthropoda</taxon>
        <taxon>Hexapoda</taxon>
        <taxon>Insecta</taxon>
        <taxon>Pterygota</taxon>
        <taxon>Neoptera</taxon>
        <taxon>Endopterygota</taxon>
        <taxon>Diptera</taxon>
        <taxon>Nematocera</taxon>
        <taxon>Culicoidea</taxon>
        <taxon>Culicidae</taxon>
        <taxon>Culicinae</taxon>
        <taxon>Aedini</taxon>
        <taxon>Aedes</taxon>
        <taxon>Stegomyia</taxon>
    </lineage>
</organism>
<evidence type="ECO:0000256" key="2">
    <source>
        <dbReference type="ARBA" id="ARBA00023043"/>
    </source>
</evidence>
<name>A0ABM1ZX12_AEDAL</name>
<dbReference type="InterPro" id="IPR036770">
    <property type="entry name" value="Ankyrin_rpt-contain_sf"/>
</dbReference>
<dbReference type="EnsemblMetazoa" id="AALFPA23_022375.R33240">
    <property type="protein sequence ID" value="AALFPA23_022375.P33240"/>
    <property type="gene ID" value="AALFPA23_022375"/>
</dbReference>
<evidence type="ECO:0000256" key="4">
    <source>
        <dbReference type="SAM" id="MobiDB-lite"/>
    </source>
</evidence>
<feature type="repeat" description="ANK" evidence="3">
    <location>
        <begin position="130"/>
        <end position="162"/>
    </location>
</feature>
<keyword evidence="2 3" id="KW-0040">ANK repeat</keyword>
<dbReference type="PRINTS" id="PR01415">
    <property type="entry name" value="ANKYRIN"/>
</dbReference>
<evidence type="ECO:0000256" key="1">
    <source>
        <dbReference type="ARBA" id="ARBA00022737"/>
    </source>
</evidence>
<protein>
    <recommendedName>
        <fullName evidence="7">Fetal globin-inducing factor</fullName>
    </recommendedName>
</protein>
<dbReference type="Proteomes" id="UP000069940">
    <property type="component" value="Unassembled WGS sequence"/>
</dbReference>
<evidence type="ECO:0008006" key="7">
    <source>
        <dbReference type="Google" id="ProtNLM"/>
    </source>
</evidence>
<sequence length="231" mass="25337">MAMQKSGSEWEKIAQEIENDKRDEIETLEDLEEKMRKTPRGMFTSGWDDPDDLIEEDQNPEASLERLALWAAGEDKLEVLEQVLAKKPSVVSAVDSDGYTPLHKACYNNNVEMAKLLLRKGADPNAQTELGWTPLHSASKWNNAECVAVMLQHGADFNATSHGSQTPLHIAASVSNARSTLVTLLMDDRIQPDLVNNSGEKAADIAKKSGLAFPLFAMAQSALTVETGMLD</sequence>
<reference evidence="6" key="1">
    <citation type="journal article" date="2015" name="Proc. Natl. Acad. Sci. U.S.A.">
        <title>Genome sequence of the Asian Tiger mosquito, Aedes albopictus, reveals insights into its biology, genetics, and evolution.</title>
        <authorList>
            <person name="Chen X.G."/>
            <person name="Jiang X."/>
            <person name="Gu J."/>
            <person name="Xu M."/>
            <person name="Wu Y."/>
            <person name="Deng Y."/>
            <person name="Zhang C."/>
            <person name="Bonizzoni M."/>
            <person name="Dermauw W."/>
            <person name="Vontas J."/>
            <person name="Armbruster P."/>
            <person name="Huang X."/>
            <person name="Yang Y."/>
            <person name="Zhang H."/>
            <person name="He W."/>
            <person name="Peng H."/>
            <person name="Liu Y."/>
            <person name="Wu K."/>
            <person name="Chen J."/>
            <person name="Lirakis M."/>
            <person name="Topalis P."/>
            <person name="Van Leeuwen T."/>
            <person name="Hall A.B."/>
            <person name="Jiang X."/>
            <person name="Thorpe C."/>
            <person name="Mueller R.L."/>
            <person name="Sun C."/>
            <person name="Waterhouse R.M."/>
            <person name="Yan G."/>
            <person name="Tu Z.J."/>
            <person name="Fang X."/>
            <person name="James A.A."/>
        </authorList>
    </citation>
    <scope>NUCLEOTIDE SEQUENCE [LARGE SCALE GENOMIC DNA]</scope>
    <source>
        <strain evidence="6">Foshan</strain>
    </source>
</reference>
<dbReference type="Gene3D" id="1.25.40.20">
    <property type="entry name" value="Ankyrin repeat-containing domain"/>
    <property type="match status" value="1"/>
</dbReference>
<reference evidence="5" key="2">
    <citation type="submission" date="2025-05" db="UniProtKB">
        <authorList>
            <consortium name="EnsemblMetazoa"/>
        </authorList>
    </citation>
    <scope>IDENTIFICATION</scope>
    <source>
        <strain evidence="5">Foshan</strain>
    </source>
</reference>